<proteinExistence type="predicted"/>
<dbReference type="AlphaFoldDB" id="A0A4Y2EET7"/>
<evidence type="ECO:0000313" key="1">
    <source>
        <dbReference type="EMBL" id="GBM26578.1"/>
    </source>
</evidence>
<keyword evidence="2" id="KW-1185">Reference proteome</keyword>
<dbReference type="Proteomes" id="UP000499080">
    <property type="component" value="Unassembled WGS sequence"/>
</dbReference>
<organism evidence="1 2">
    <name type="scientific">Araneus ventricosus</name>
    <name type="common">Orbweaver spider</name>
    <name type="synonym">Epeira ventricosa</name>
    <dbReference type="NCBI Taxonomy" id="182803"/>
    <lineage>
        <taxon>Eukaryota</taxon>
        <taxon>Metazoa</taxon>
        <taxon>Ecdysozoa</taxon>
        <taxon>Arthropoda</taxon>
        <taxon>Chelicerata</taxon>
        <taxon>Arachnida</taxon>
        <taxon>Araneae</taxon>
        <taxon>Araneomorphae</taxon>
        <taxon>Entelegynae</taxon>
        <taxon>Araneoidea</taxon>
        <taxon>Araneidae</taxon>
        <taxon>Araneus</taxon>
    </lineage>
</organism>
<dbReference type="EMBL" id="BGPR01000563">
    <property type="protein sequence ID" value="GBM26578.1"/>
    <property type="molecule type" value="Genomic_DNA"/>
</dbReference>
<sequence length="145" mass="16069">MPPYNGVIGIEQSFRYPVGAPKYVGRGGMYELCVMSEHPFASSFQPATFCGEGPLAAISIAFVGLFPDPQTWYSCALRMLRLGAFIHKIQIWNSGCYPQKLHFAVGDCANKEGEKVWGKCQPILKKVASLPTYIKMDELCVDRNA</sequence>
<reference evidence="1 2" key="1">
    <citation type="journal article" date="2019" name="Sci. Rep.">
        <title>Orb-weaving spider Araneus ventricosus genome elucidates the spidroin gene catalogue.</title>
        <authorList>
            <person name="Kono N."/>
            <person name="Nakamura H."/>
            <person name="Ohtoshi R."/>
            <person name="Moran D.A.P."/>
            <person name="Shinohara A."/>
            <person name="Yoshida Y."/>
            <person name="Fujiwara M."/>
            <person name="Mori M."/>
            <person name="Tomita M."/>
            <person name="Arakawa K."/>
        </authorList>
    </citation>
    <scope>NUCLEOTIDE SEQUENCE [LARGE SCALE GENOMIC DNA]</scope>
</reference>
<evidence type="ECO:0000313" key="2">
    <source>
        <dbReference type="Proteomes" id="UP000499080"/>
    </source>
</evidence>
<gene>
    <name evidence="1" type="ORF">AVEN_1180_1</name>
</gene>
<protein>
    <submittedName>
        <fullName evidence="1">Uncharacterized protein</fullName>
    </submittedName>
</protein>
<dbReference type="OrthoDB" id="10576455at2759"/>
<accession>A0A4Y2EET7</accession>
<comment type="caution">
    <text evidence="1">The sequence shown here is derived from an EMBL/GenBank/DDBJ whole genome shotgun (WGS) entry which is preliminary data.</text>
</comment>
<name>A0A4Y2EET7_ARAVE</name>